<dbReference type="Gene3D" id="1.20.5.170">
    <property type="match status" value="1"/>
</dbReference>
<dbReference type="EMBL" id="AP019696">
    <property type="protein sequence ID" value="BBK24063.1"/>
    <property type="molecule type" value="Genomic_DNA"/>
</dbReference>
<gene>
    <name evidence="3" type="ORF">Aargi30884_pA0040</name>
</gene>
<evidence type="ECO:0000256" key="1">
    <source>
        <dbReference type="SAM" id="Coils"/>
    </source>
</evidence>
<dbReference type="Proteomes" id="UP000464754">
    <property type="component" value="Plasmid pABar1"/>
</dbReference>
<dbReference type="AlphaFoldDB" id="A0A6N4TMS6"/>
<keyword evidence="4" id="KW-1185">Reference proteome</keyword>
<organism evidence="3 4">
    <name type="scientific">Amedibacterium intestinale</name>
    <dbReference type="NCBI Taxonomy" id="2583452"/>
    <lineage>
        <taxon>Bacteria</taxon>
        <taxon>Bacillati</taxon>
        <taxon>Bacillota</taxon>
        <taxon>Erysipelotrichia</taxon>
        <taxon>Erysipelotrichales</taxon>
        <taxon>Erysipelotrichaceae</taxon>
        <taxon>Amedibacterium</taxon>
    </lineage>
</organism>
<name>A0A6N4TMS6_9FIRM</name>
<sequence length="195" mass="23382">MVEYEEYMRLQEQYRLQKQENTSLEAQNQVLRAENRKVEEKLAEMKNKPYVALNKALEEDHDYLQFQNQNLAEEIKSLKSENMDLRRDVHYLKEEVRELRGFRKAFAEFYYHLRNGLTKLGMRVERAYSLLDGTLEKAFGTSKVDKMKTMCHEHCQSKDGQERNMGIRERIEKAKKQSEGMERTEHKHRGMDLSR</sequence>
<dbReference type="KEGG" id="aarg:Aargi30884_pA0040"/>
<keyword evidence="3" id="KW-0614">Plasmid</keyword>
<evidence type="ECO:0000256" key="2">
    <source>
        <dbReference type="SAM" id="MobiDB-lite"/>
    </source>
</evidence>
<geneLocation type="plasmid" evidence="4">
    <name>pabar1 dna</name>
</geneLocation>
<feature type="coiled-coil region" evidence="1">
    <location>
        <begin position="7"/>
        <end position="95"/>
    </location>
</feature>
<proteinExistence type="predicted"/>
<feature type="region of interest" description="Disordered" evidence="2">
    <location>
        <begin position="173"/>
        <end position="195"/>
    </location>
</feature>
<reference evidence="4" key="1">
    <citation type="submission" date="2019-05" db="EMBL/GenBank/DDBJ databases">
        <title>Complete genome sequencing of Absiella argi strain JCM 30884.</title>
        <authorList>
            <person name="Sakamoto M."/>
            <person name="Murakami T."/>
            <person name="Mori H."/>
        </authorList>
    </citation>
    <scope>NUCLEOTIDE SEQUENCE [LARGE SCALE GENOMIC DNA]</scope>
    <source>
        <strain evidence="4">JCM 30884</strain>
    </source>
</reference>
<protein>
    <submittedName>
        <fullName evidence="3">Uncharacterized protein</fullName>
    </submittedName>
</protein>
<keyword evidence="1" id="KW-0175">Coiled coil</keyword>
<evidence type="ECO:0000313" key="4">
    <source>
        <dbReference type="Proteomes" id="UP000464754"/>
    </source>
</evidence>
<accession>A0A6N4TMS6</accession>
<evidence type="ECO:0000313" key="3">
    <source>
        <dbReference type="EMBL" id="BBK24063.1"/>
    </source>
</evidence>